<sequence>MQLYFPITTSSLLNQLPKDQSLILSPAADESTPEFECAQKNVNLMLNPVPNCPPAIPQCPGRTAELSVRRREATSSARTVGFNKVVVNKFFDALEKIVDQEQITASRIFNMDDTLHNSLDAIDSPEIRLTVEPIASLVGAGFPRAASMETAINGFRKTGMWPVIRHVFIEADLAAAPVTENVHSKTQESRSKNNKLPLAMFL</sequence>
<gene>
    <name evidence="1" type="ORF">PR048_032822</name>
</gene>
<dbReference type="Proteomes" id="UP001159363">
    <property type="component" value="Chromosome 15"/>
</dbReference>
<keyword evidence="2" id="KW-1185">Reference proteome</keyword>
<reference evidence="1 2" key="1">
    <citation type="submission" date="2023-02" db="EMBL/GenBank/DDBJ databases">
        <title>LHISI_Scaffold_Assembly.</title>
        <authorList>
            <person name="Stuart O.P."/>
            <person name="Cleave R."/>
            <person name="Magrath M.J.L."/>
            <person name="Mikheyev A.S."/>
        </authorList>
    </citation>
    <scope>NUCLEOTIDE SEQUENCE [LARGE SCALE GENOMIC DNA]</scope>
    <source>
        <strain evidence="1">Daus_M_001</strain>
        <tissue evidence="1">Leg muscle</tissue>
    </source>
</reference>
<accession>A0ABQ9G3A4</accession>
<comment type="caution">
    <text evidence="1">The sequence shown here is derived from an EMBL/GenBank/DDBJ whole genome shotgun (WGS) entry which is preliminary data.</text>
</comment>
<evidence type="ECO:0000313" key="1">
    <source>
        <dbReference type="EMBL" id="KAJ8866960.1"/>
    </source>
</evidence>
<dbReference type="EMBL" id="JARBHB010000016">
    <property type="protein sequence ID" value="KAJ8866960.1"/>
    <property type="molecule type" value="Genomic_DNA"/>
</dbReference>
<proteinExistence type="predicted"/>
<evidence type="ECO:0000313" key="2">
    <source>
        <dbReference type="Proteomes" id="UP001159363"/>
    </source>
</evidence>
<protein>
    <submittedName>
        <fullName evidence="1">Uncharacterized protein</fullName>
    </submittedName>
</protein>
<organism evidence="1 2">
    <name type="scientific">Dryococelus australis</name>
    <dbReference type="NCBI Taxonomy" id="614101"/>
    <lineage>
        <taxon>Eukaryota</taxon>
        <taxon>Metazoa</taxon>
        <taxon>Ecdysozoa</taxon>
        <taxon>Arthropoda</taxon>
        <taxon>Hexapoda</taxon>
        <taxon>Insecta</taxon>
        <taxon>Pterygota</taxon>
        <taxon>Neoptera</taxon>
        <taxon>Polyneoptera</taxon>
        <taxon>Phasmatodea</taxon>
        <taxon>Verophasmatodea</taxon>
        <taxon>Anareolatae</taxon>
        <taxon>Phasmatidae</taxon>
        <taxon>Eurycanthinae</taxon>
        <taxon>Dryococelus</taxon>
    </lineage>
</organism>
<name>A0ABQ9G3A4_9NEOP</name>